<name>A0A385UG71_9CAUD</name>
<protein>
    <submittedName>
        <fullName evidence="1">Uncharacterized protein</fullName>
    </submittedName>
</protein>
<sequence>MAVPRCGGYRGFGVMTAEAQATDLLGSIEKASQQAAQVFFQLRDIPTHYWGSMETLRHLVGDLEDAVAALVKCAEFAEGRQEMAAAQAVIKKWTDRGVSL</sequence>
<dbReference type="EMBL" id="MH727553">
    <property type="protein sequence ID" value="AYB69813.1"/>
    <property type="molecule type" value="Genomic_DNA"/>
</dbReference>
<reference evidence="1 2" key="1">
    <citation type="submission" date="2018-08" db="EMBL/GenBank/DDBJ databases">
        <authorList>
            <person name="Adusei M."/>
            <person name="Benson E.L."/>
            <person name="Broder R.E."/>
            <person name="Bruner T.L."/>
            <person name="Chilel M.S."/>
            <person name="Colon E."/>
            <person name="Giovanelli J.S."/>
            <person name="Goodman D.J."/>
            <person name="He Y."/>
            <person name="Kamiyasu R.A."/>
            <person name="Lampon M.J."/>
            <person name="Ospina-Giraldo M.D."/>
            <person name="Randall A.N."/>
            <person name="Tarapata L.R."/>
            <person name="Xu X."/>
            <person name="Zhang C."/>
            <person name="Garlena R.A."/>
            <person name="Russell D.A."/>
            <person name="Pope W.H."/>
            <person name="Jacobs-Sera D."/>
            <person name="Hatfull G.F."/>
        </authorList>
    </citation>
    <scope>NUCLEOTIDE SEQUENCE [LARGE SCALE GENOMIC DNA]</scope>
</reference>
<evidence type="ECO:0000313" key="2">
    <source>
        <dbReference type="Proteomes" id="UP000272810"/>
    </source>
</evidence>
<proteinExistence type="predicted"/>
<organism evidence="1 2">
    <name type="scientific">Mycobacterium phage LittleLaf</name>
    <dbReference type="NCBI Taxonomy" id="2301615"/>
    <lineage>
        <taxon>Viruses</taxon>
        <taxon>Duplodnaviria</taxon>
        <taxon>Heunggongvirae</taxon>
        <taxon>Uroviricota</taxon>
        <taxon>Caudoviricetes</taxon>
        <taxon>Marvinvirus</taxon>
        <taxon>Marvinvirus marvin</taxon>
    </lineage>
</organism>
<accession>A0A385UG71</accession>
<gene>
    <name evidence="1" type="primary">3</name>
    <name evidence="1" type="ORF">SEA_LITTLELAF_3</name>
</gene>
<dbReference type="Proteomes" id="UP000272810">
    <property type="component" value="Segment"/>
</dbReference>
<evidence type="ECO:0000313" key="1">
    <source>
        <dbReference type="EMBL" id="AYB69813.1"/>
    </source>
</evidence>